<feature type="transmembrane region" description="Helical" evidence="1">
    <location>
        <begin position="254"/>
        <end position="275"/>
    </location>
</feature>
<feature type="transmembrane region" description="Helical" evidence="1">
    <location>
        <begin position="221"/>
        <end position="242"/>
    </location>
</feature>
<reference evidence="3 4" key="1">
    <citation type="journal article" date="2016" name="Mol. Biol. Evol.">
        <title>Comparative Genomics of Early-Diverging Mushroom-Forming Fungi Provides Insights into the Origins of Lignocellulose Decay Capabilities.</title>
        <authorList>
            <person name="Nagy L.G."/>
            <person name="Riley R."/>
            <person name="Tritt A."/>
            <person name="Adam C."/>
            <person name="Daum C."/>
            <person name="Floudas D."/>
            <person name="Sun H."/>
            <person name="Yadav J.S."/>
            <person name="Pangilinan J."/>
            <person name="Larsson K.H."/>
            <person name="Matsuura K."/>
            <person name="Barry K."/>
            <person name="Labutti K."/>
            <person name="Kuo R."/>
            <person name="Ohm R.A."/>
            <person name="Bhattacharya S.S."/>
            <person name="Shirouzu T."/>
            <person name="Yoshinaga Y."/>
            <person name="Martin F.M."/>
            <person name="Grigoriev I.V."/>
            <person name="Hibbett D.S."/>
        </authorList>
    </citation>
    <scope>NUCLEOTIDE SEQUENCE [LARGE SCALE GENOMIC DNA]</scope>
    <source>
        <strain evidence="3 4">HHB14362 ss-1</strain>
    </source>
</reference>
<feature type="domain" description="DUF6534" evidence="2">
    <location>
        <begin position="194"/>
        <end position="279"/>
    </location>
</feature>
<dbReference type="PANTHER" id="PTHR40465">
    <property type="entry name" value="CHROMOSOME 1, WHOLE GENOME SHOTGUN SEQUENCE"/>
    <property type="match status" value="1"/>
</dbReference>
<dbReference type="STRING" id="1314782.A0A165RD93"/>
<protein>
    <recommendedName>
        <fullName evidence="2">DUF6534 domain-containing protein</fullName>
    </recommendedName>
</protein>
<dbReference type="PANTHER" id="PTHR40465:SF1">
    <property type="entry name" value="DUF6534 DOMAIN-CONTAINING PROTEIN"/>
    <property type="match status" value="1"/>
</dbReference>
<gene>
    <name evidence="3" type="ORF">NEOLEDRAFT_1136123</name>
</gene>
<dbReference type="EMBL" id="KV425583">
    <property type="protein sequence ID" value="KZT23650.1"/>
    <property type="molecule type" value="Genomic_DNA"/>
</dbReference>
<evidence type="ECO:0000256" key="1">
    <source>
        <dbReference type="SAM" id="Phobius"/>
    </source>
</evidence>
<accession>A0A165RD93</accession>
<evidence type="ECO:0000313" key="4">
    <source>
        <dbReference type="Proteomes" id="UP000076761"/>
    </source>
</evidence>
<feature type="transmembrane region" description="Helical" evidence="1">
    <location>
        <begin position="153"/>
        <end position="173"/>
    </location>
</feature>
<dbReference type="OrthoDB" id="2535105at2759"/>
<organism evidence="3 4">
    <name type="scientific">Neolentinus lepideus HHB14362 ss-1</name>
    <dbReference type="NCBI Taxonomy" id="1314782"/>
    <lineage>
        <taxon>Eukaryota</taxon>
        <taxon>Fungi</taxon>
        <taxon>Dikarya</taxon>
        <taxon>Basidiomycota</taxon>
        <taxon>Agaricomycotina</taxon>
        <taxon>Agaricomycetes</taxon>
        <taxon>Gloeophyllales</taxon>
        <taxon>Gloeophyllaceae</taxon>
        <taxon>Neolentinus</taxon>
    </lineage>
</organism>
<keyword evidence="1" id="KW-0472">Membrane</keyword>
<evidence type="ECO:0000313" key="3">
    <source>
        <dbReference type="EMBL" id="KZT23650.1"/>
    </source>
</evidence>
<feature type="transmembrane region" description="Helical" evidence="1">
    <location>
        <begin position="36"/>
        <end position="53"/>
    </location>
</feature>
<keyword evidence="1" id="KW-0812">Transmembrane</keyword>
<feature type="transmembrane region" description="Helical" evidence="1">
    <location>
        <begin position="74"/>
        <end position="95"/>
    </location>
</feature>
<evidence type="ECO:0000259" key="2">
    <source>
        <dbReference type="Pfam" id="PF20152"/>
    </source>
</evidence>
<keyword evidence="1" id="KW-1133">Transmembrane helix</keyword>
<sequence length="364" mass="39742">MGDAFSLAFAKELLLNLFHSHYHFLNALLMTFYDNTYGALFVGLVVSAMLWGITNLQTVRYFRSYPHDNVLHKLAVVELWFLDTCHTALVAHALFHDLVVNHAVIQLDIVWSLTLQIVIGCLAIISVQSLYILQIWRICNVLSDNTRGVQSVLIFLLLLTCGATATVIWAIYSVHEISQINGVNWVIYMSTGIATCVDFMISLILCLSLCGRGSFKSTRSVIRTVIIASVRNGLLTIFGALLEIVTLACLPGTLAVFTVNIVVVKVYVNSYLALLNARRGSSSDSNLTQTVQGTTSRGASSSFWSPGTMGGYTGYSIHLQGTGLSMVHHVGSDIEAIQPDKGKGRAIGVRFDTEDEGHGVPLAI</sequence>
<dbReference type="InParanoid" id="A0A165RD93"/>
<dbReference type="InterPro" id="IPR045339">
    <property type="entry name" value="DUF6534"/>
</dbReference>
<keyword evidence="4" id="KW-1185">Reference proteome</keyword>
<proteinExistence type="predicted"/>
<dbReference type="AlphaFoldDB" id="A0A165RD93"/>
<dbReference type="Proteomes" id="UP000076761">
    <property type="component" value="Unassembled WGS sequence"/>
</dbReference>
<name>A0A165RD93_9AGAM</name>
<feature type="transmembrane region" description="Helical" evidence="1">
    <location>
        <begin position="185"/>
        <end position="209"/>
    </location>
</feature>
<dbReference type="Pfam" id="PF20152">
    <property type="entry name" value="DUF6534"/>
    <property type="match status" value="1"/>
</dbReference>
<feature type="transmembrane region" description="Helical" evidence="1">
    <location>
        <begin position="115"/>
        <end position="133"/>
    </location>
</feature>